<dbReference type="Pfam" id="PF13432">
    <property type="entry name" value="TPR_16"/>
    <property type="match status" value="9"/>
</dbReference>
<organism evidence="3 4">
    <name type="scientific">Hypericibacter terrae</name>
    <dbReference type="NCBI Taxonomy" id="2602015"/>
    <lineage>
        <taxon>Bacteria</taxon>
        <taxon>Pseudomonadati</taxon>
        <taxon>Pseudomonadota</taxon>
        <taxon>Alphaproteobacteria</taxon>
        <taxon>Rhodospirillales</taxon>
        <taxon>Dongiaceae</taxon>
        <taxon>Hypericibacter</taxon>
    </lineage>
</organism>
<dbReference type="SUPFAM" id="SSF53756">
    <property type="entry name" value="UDP-Glycosyltransferase/glycogen phosphorylase"/>
    <property type="match status" value="4"/>
</dbReference>
<feature type="repeat" description="TPR" evidence="1">
    <location>
        <begin position="755"/>
        <end position="788"/>
    </location>
</feature>
<keyword evidence="1" id="KW-0802">TPR repeat</keyword>
<dbReference type="Pfam" id="PF13181">
    <property type="entry name" value="TPR_8"/>
    <property type="match status" value="1"/>
</dbReference>
<evidence type="ECO:0000313" key="4">
    <source>
        <dbReference type="Proteomes" id="UP000326202"/>
    </source>
</evidence>
<accession>A0A5J6MM91</accession>
<dbReference type="Pfam" id="PF01075">
    <property type="entry name" value="Glyco_transf_9"/>
    <property type="match status" value="1"/>
</dbReference>
<dbReference type="GO" id="GO:0016757">
    <property type="term" value="F:glycosyltransferase activity"/>
    <property type="evidence" value="ECO:0007669"/>
    <property type="project" value="InterPro"/>
</dbReference>
<evidence type="ECO:0008006" key="5">
    <source>
        <dbReference type="Google" id="ProtNLM"/>
    </source>
</evidence>
<evidence type="ECO:0000313" key="3">
    <source>
        <dbReference type="EMBL" id="QEX15856.1"/>
    </source>
</evidence>
<dbReference type="PANTHER" id="PTHR44809:SF1">
    <property type="entry name" value="PROTEIN O-MANNOSYL-TRANSFERASE TMTC1"/>
    <property type="match status" value="1"/>
</dbReference>
<proteinExistence type="predicted"/>
<keyword evidence="4" id="KW-1185">Reference proteome</keyword>
<sequence>MTAPQLPEARFDAALALYRAGDHVAAAAMLERVVEHEPDRGEAWHLLGVIRSQAPDQEGAFAALQRAVALRPEDAEILGNLARLQIKRKQYGEAASLLRKAVALAPRDAELWRNLSLARRRQDDIGGAVEAAREVQALRPDDPAAAFELGLVLARAGDPRAAHAQYVKAAALRPDSAPFQVQLAESLRGLGQLAAAKTAADRAVKLDPDYASAHAVQGDVLRVLEDFKGAAAALDRALALAPNLFLGNFYKGLLENDLCRVDSAIAHLDKALALDPDHPDLHWNRAVMNIRRGEWREGFAEYEWRFRSNLFVGGPRPPLPVRPKPAELAGKRVLLTAEQGIGDVIQFLRYTALVAQAGAHPILEVPAELLGLAASTPGATAVIARGSEPPPHDMALPFMSLPYVFATEIATTPATTPYLRPDPVAVAAWAKRLKDLPRPRIGLAWQGNPLHRNDHNRSIALTRLKPLIESLPAGWISLQKGAGSEQIAAARLSDRLLDAGAGLQDFADTAALLDNLDLVVTIDSAVAHLSGALGRAVLLLLPWSPDFRWMLDRGDTPWYPTMRLLRQARRRDWAEPLAELRSVLVKRWPHLGKTGPDASRPATTRQMAPPALPPDAQSAAETTTLERELMQSPDDPQILARLSTLERRRGRLEAAIDLARRALQSDAAFVPGLLALGHALSDRGDNDGAVAAYEAAWRQQPDNILALTNLSTLRLRQATAAAEDAREGSAGRVGGLIEEARSLALRARAIDPDYVPAILAVGAACMRARNVDGAAEAYDRAIALEPGNVIALVNLTLMRLEQSRSEEAEALGRRAVAADAGNAQAHWHLALALMVNGKLREGWPQFAWRWATDFTAVGRRHWPWPEWPGGPLGGRLLVWNEQGIGDELMFSSLLPELSKQVDLVVECDPRLLDLFGRSLPGVTLIPRTGVPPETREWPAGIVAQIAAGDIARHLRPDLASFAGQSGAYLKPDPERSKAMRQRYGGDRPRIGLAWDTRAKLHGERRRIPLADFLPLLRNEQLHVVSLQYGDHSAEIEAVAAQGAAITVDPAVDPLTDLDGFAAQVASLDLVITIDNSTAHMAGALGVPCWVLISDPPEWRWMLDREDCVWWPSLRLFRQQRPGEWSTPLARLQEALALWIDRRGKAVQAPVSRRPTAAEMEEKAAAIRRYEQLRDAGRLDDAAAQLETMLARYPEEPAILTEISVIDRKRRRPQAAVAAARRALARNGGFLPAMLALGAALSDFDRHDEAADQYEKALTIEPRHEVALLNLSALRLRQGRSIEAEELGRRAVEVAPQRAHSHWHLALALLTNGKYREGWTEYDWRWATGLLDAEKRDWPWPAWQGEALDGRLLVWNEQGIGDELMFASLLPELLGKVKIAVECEQRLVSLMTRSLPGIQVLARRPGPVIASEYPGDIVAQSSAGDLMRYLRPDPASFAGRGGPYLQVDPRRRDAARRRYGQDRLRVGIAWYTASLNAGTSRAIPLPLLEPLLRMPGVRFVNLQYGDHKAEIAALAAQGIELFQDPSFDQMTDLEGFAAQVAALDLVITIDNSTAHMAGALGVPCWVLLPKPAEWRWLLDRSDCLWWPSLKLFRQAQSGDWSVPLSQVRESFTGWLRRHGKTDAGFDEALQAFQAGRFEDAQQQLERLLRELPGHAMGWQLLGVILSRSGPPEAALEALRRAVALAPEDGQAAENLGKFLLSQKSWGEAAEQLARAQAIAGPRADLAEKQAVALLALRRFGEAADAFASARGFKPADAVLARRHVAALRDARRFEEAAAIVRSRIEQAPDDLEMLAQGVEIERSLARPEAALGLAQRMIALAPDRAAAHAGLAVALADLERWDDAAAACRRALALEPENGNAASILCGIETRRGHAEAAEQAGRAAVAHAPGNAIGHWNFAHALLTNGAFREGWAEYEWRWRTGMLDKEKRDWPWPEWRGEPLQGKRLLVHTEQGFGDALQFVRLLPLLKARGATVLLEAQRELIALFAGLAGVDRLISRGDAFPAVDFQIPLMSLPHSLDLTLETIPASVPYLAADRAKIQLWAARLADRGAPRIGICWQGGRGHDVDRWRSASLALFAPLIDAAPAASFVSLQKQDDLAEIAAAGMEGRVRSVAAELGDFADTAGLLANLDLVVTVDTAVGHLAGAMGKPVWLILAEAPDFRWMRNRADSPWYPHHRLFRQQDRGDWRAPVAGIAAALPRFLAEIRDSRNAGPAVTKLKN</sequence>
<evidence type="ECO:0000256" key="1">
    <source>
        <dbReference type="PROSITE-ProRule" id="PRU00339"/>
    </source>
</evidence>
<name>A0A5J6MM91_9PROT</name>
<feature type="repeat" description="TPR" evidence="1">
    <location>
        <begin position="75"/>
        <end position="108"/>
    </location>
</feature>
<dbReference type="PROSITE" id="PS50005">
    <property type="entry name" value="TPR"/>
    <property type="match status" value="6"/>
</dbReference>
<dbReference type="Pfam" id="PF14559">
    <property type="entry name" value="TPR_19"/>
    <property type="match status" value="1"/>
</dbReference>
<dbReference type="SMART" id="SM00028">
    <property type="entry name" value="TPR"/>
    <property type="match status" value="18"/>
</dbReference>
<dbReference type="InterPro" id="IPR019734">
    <property type="entry name" value="TPR_rpt"/>
</dbReference>
<dbReference type="EMBL" id="CP042906">
    <property type="protein sequence ID" value="QEX15856.1"/>
    <property type="molecule type" value="Genomic_DNA"/>
</dbReference>
<dbReference type="KEGG" id="htq:FRZ44_11440"/>
<dbReference type="Gene3D" id="1.25.40.10">
    <property type="entry name" value="Tetratricopeptide repeat domain"/>
    <property type="match status" value="5"/>
</dbReference>
<evidence type="ECO:0000256" key="2">
    <source>
        <dbReference type="SAM" id="MobiDB-lite"/>
    </source>
</evidence>
<feature type="repeat" description="TPR" evidence="1">
    <location>
        <begin position="1230"/>
        <end position="1263"/>
    </location>
</feature>
<dbReference type="Proteomes" id="UP000326202">
    <property type="component" value="Chromosome"/>
</dbReference>
<protein>
    <recommendedName>
        <fullName evidence="5">Tetratricopeptide repeat protein</fullName>
    </recommendedName>
</protein>
<dbReference type="SUPFAM" id="SSF48452">
    <property type="entry name" value="TPR-like"/>
    <property type="match status" value="3"/>
</dbReference>
<dbReference type="InterPro" id="IPR052943">
    <property type="entry name" value="TMTC_O-mannosyl-trnsfr"/>
</dbReference>
<dbReference type="InterPro" id="IPR002201">
    <property type="entry name" value="Glyco_trans_9"/>
</dbReference>
<reference evidence="3 4" key="1">
    <citation type="submission" date="2019-08" db="EMBL/GenBank/DDBJ databases">
        <title>Hyperibacter terrae gen. nov., sp. nov. and Hyperibacter viscosus sp. nov., two new members in the family Rhodospirillaceae isolated from the rhizosphere of Hypericum perforatum.</title>
        <authorList>
            <person name="Noviana Z."/>
        </authorList>
    </citation>
    <scope>NUCLEOTIDE SEQUENCE [LARGE SCALE GENOMIC DNA]</scope>
    <source>
        <strain evidence="3 4">R5913</strain>
    </source>
</reference>
<feature type="region of interest" description="Disordered" evidence="2">
    <location>
        <begin position="591"/>
        <end position="618"/>
    </location>
</feature>
<dbReference type="Gene3D" id="3.40.50.2000">
    <property type="entry name" value="Glycogen Phosphorylase B"/>
    <property type="match status" value="4"/>
</dbReference>
<dbReference type="PANTHER" id="PTHR44809">
    <property type="match status" value="1"/>
</dbReference>
<feature type="repeat" description="TPR" evidence="1">
    <location>
        <begin position="1654"/>
        <end position="1687"/>
    </location>
</feature>
<feature type="repeat" description="TPR" evidence="1">
    <location>
        <begin position="1824"/>
        <end position="1857"/>
    </location>
</feature>
<gene>
    <name evidence="3" type="ORF">FRZ44_11440</name>
</gene>
<feature type="repeat" description="TPR" evidence="1">
    <location>
        <begin position="41"/>
        <end position="74"/>
    </location>
</feature>
<dbReference type="RefSeq" id="WP_191908437.1">
    <property type="nucleotide sequence ID" value="NZ_CP042906.1"/>
</dbReference>
<dbReference type="InterPro" id="IPR011990">
    <property type="entry name" value="TPR-like_helical_dom_sf"/>
</dbReference>